<dbReference type="Proteomes" id="UP001055072">
    <property type="component" value="Unassembled WGS sequence"/>
</dbReference>
<accession>A0ACB8TXV4</accession>
<protein>
    <submittedName>
        <fullName evidence="1">Uncharacterized protein</fullName>
    </submittedName>
</protein>
<name>A0ACB8TXV4_9APHY</name>
<dbReference type="EMBL" id="MU274921">
    <property type="protein sequence ID" value="KAI0086825.1"/>
    <property type="molecule type" value="Genomic_DNA"/>
</dbReference>
<keyword evidence="2" id="KW-1185">Reference proteome</keyword>
<organism evidence="1 2">
    <name type="scientific">Irpex rosettiformis</name>
    <dbReference type="NCBI Taxonomy" id="378272"/>
    <lineage>
        <taxon>Eukaryota</taxon>
        <taxon>Fungi</taxon>
        <taxon>Dikarya</taxon>
        <taxon>Basidiomycota</taxon>
        <taxon>Agaricomycotina</taxon>
        <taxon>Agaricomycetes</taxon>
        <taxon>Polyporales</taxon>
        <taxon>Irpicaceae</taxon>
        <taxon>Irpex</taxon>
    </lineage>
</organism>
<gene>
    <name evidence="1" type="ORF">BDY19DRAFT_332141</name>
</gene>
<sequence length="364" mass="40898">MSRNVLGHTLISSRTLKPYKPIFLRCSSKSRILTASLSSGVPLRAQARSGQPNLILRTPTTQWRIPKTVKVIGVILFVTAAYYAAHLERAPFTGRWRVMDVSPHLKIKLVKAARRDAQQEFEGKLLPPDHVLSVHIHRVANQILQANGIGKLAPLVESQPQSGSPTLAIEPVALYDLYDETSNQSLWKIFVVNDDHMVNARAEYGTIVIFTGILPIAKDEQGLAAIIAHEIGHIRAHHNDERVSTMKPYLLVDTLMERLFNFDSGLSRRFYRLFLACYDPRAALDVIARMAKFEAAHTRPGHSWSSTHPTFATRTKLIESQLPKLYQDQTLTFNCGVIPADLALFHDAQHRLKYPVPKAHDDSI</sequence>
<reference evidence="1" key="1">
    <citation type="journal article" date="2021" name="Environ. Microbiol.">
        <title>Gene family expansions and transcriptome signatures uncover fungal adaptations to wood decay.</title>
        <authorList>
            <person name="Hage H."/>
            <person name="Miyauchi S."/>
            <person name="Viragh M."/>
            <person name="Drula E."/>
            <person name="Min B."/>
            <person name="Chaduli D."/>
            <person name="Navarro D."/>
            <person name="Favel A."/>
            <person name="Norest M."/>
            <person name="Lesage-Meessen L."/>
            <person name="Balint B."/>
            <person name="Merenyi Z."/>
            <person name="de Eugenio L."/>
            <person name="Morin E."/>
            <person name="Martinez A.T."/>
            <person name="Baldrian P."/>
            <person name="Stursova M."/>
            <person name="Martinez M.J."/>
            <person name="Novotny C."/>
            <person name="Magnuson J.K."/>
            <person name="Spatafora J.W."/>
            <person name="Maurice S."/>
            <person name="Pangilinan J."/>
            <person name="Andreopoulos W."/>
            <person name="LaButti K."/>
            <person name="Hundley H."/>
            <person name="Na H."/>
            <person name="Kuo A."/>
            <person name="Barry K."/>
            <person name="Lipzen A."/>
            <person name="Henrissat B."/>
            <person name="Riley R."/>
            <person name="Ahrendt S."/>
            <person name="Nagy L.G."/>
            <person name="Grigoriev I.V."/>
            <person name="Martin F."/>
            <person name="Rosso M.N."/>
        </authorList>
    </citation>
    <scope>NUCLEOTIDE SEQUENCE</scope>
    <source>
        <strain evidence="1">CBS 384.51</strain>
    </source>
</reference>
<evidence type="ECO:0000313" key="1">
    <source>
        <dbReference type="EMBL" id="KAI0086825.1"/>
    </source>
</evidence>
<comment type="caution">
    <text evidence="1">The sequence shown here is derived from an EMBL/GenBank/DDBJ whole genome shotgun (WGS) entry which is preliminary data.</text>
</comment>
<proteinExistence type="predicted"/>
<evidence type="ECO:0000313" key="2">
    <source>
        <dbReference type="Proteomes" id="UP001055072"/>
    </source>
</evidence>